<proteinExistence type="predicted"/>
<name>A0A1M6H4H5_MALRU</name>
<dbReference type="RefSeq" id="WP_072907814.1">
    <property type="nucleotide sequence ID" value="NZ_FQZT01000005.1"/>
</dbReference>
<protein>
    <recommendedName>
        <fullName evidence="3">Glycosyl hydrolase family 67 N-terminus</fullName>
    </recommendedName>
</protein>
<dbReference type="Proteomes" id="UP000184171">
    <property type="component" value="Unassembled WGS sequence"/>
</dbReference>
<gene>
    <name evidence="1" type="ORF">SAMN02745165_01684</name>
</gene>
<dbReference type="STRING" id="1122189.SAMN02745165_01684"/>
<dbReference type="SUPFAM" id="SSF51445">
    <property type="entry name" value="(Trans)glycosidases"/>
    <property type="match status" value="1"/>
</dbReference>
<accession>A0A1M6H4H5</accession>
<dbReference type="InterPro" id="IPR017853">
    <property type="entry name" value="GH"/>
</dbReference>
<keyword evidence="2" id="KW-1185">Reference proteome</keyword>
<organism evidence="1 2">
    <name type="scientific">Malonomonas rubra DSM 5091</name>
    <dbReference type="NCBI Taxonomy" id="1122189"/>
    <lineage>
        <taxon>Bacteria</taxon>
        <taxon>Pseudomonadati</taxon>
        <taxon>Thermodesulfobacteriota</taxon>
        <taxon>Desulfuromonadia</taxon>
        <taxon>Desulfuromonadales</taxon>
        <taxon>Geopsychrobacteraceae</taxon>
        <taxon>Malonomonas</taxon>
    </lineage>
</organism>
<dbReference type="AlphaFoldDB" id="A0A1M6H4H5"/>
<dbReference type="OrthoDB" id="339499at2"/>
<dbReference type="EMBL" id="FQZT01000005">
    <property type="protein sequence ID" value="SHJ17147.1"/>
    <property type="molecule type" value="Genomic_DNA"/>
</dbReference>
<sequence>MKLIPESFPGLPQTKTVVNRSNESIERDLFIIDGSAPFFAPFVDGKRKNWSKAPLAELTTHGKISAKMADRICEELTLYCQRVREIGYTAITFDDLAHITLFDFYPYMLSRRVHSYQKLFRRVFKIAHAAGLKIFVTTDLMFWNCFIEEQVRGKDARMRDLFAEAVERLFDLFPKVDGIVTRIGEADGLDVESAFKSRLVIRTPKQCNRWLQSLLPVFEAHDKLLIFRTWGLGAFPIGDINWNAATQRRAFANIDSPAFILSHKYGAGDFFRNLPLNDFIRSSEHQQIIELQARREYEGFGSFPAYVGRQYQEYRDALKNSPTLRGISVWCQTGGWSHFDRLTFLPGSSPWNELNTVAALQLFSSEKPADEILDDFCRERFVNTDPAKLVEMVKLFDSLIDHLWYFAPFAQRSVWFRRLRVPPLLWIFWDTVLVNRALRLVLHAFQENPKELRQKDKEQRVVLRELKKLVAELEVEKKDLAMAVDTFSLLIVLRRFYLGKAGKKREKKIKTKLKAYRQKHPQGFDVECDFAPFHIRWITAGLLFSIFLRRKPSYRAFDRFLLIPLTGWMFPLVKRWQRHRIPDIAERQAAGVEIFFR</sequence>
<evidence type="ECO:0000313" key="2">
    <source>
        <dbReference type="Proteomes" id="UP000184171"/>
    </source>
</evidence>
<evidence type="ECO:0000313" key="1">
    <source>
        <dbReference type="EMBL" id="SHJ17147.1"/>
    </source>
</evidence>
<reference evidence="1 2" key="1">
    <citation type="submission" date="2016-11" db="EMBL/GenBank/DDBJ databases">
        <authorList>
            <person name="Jaros S."/>
            <person name="Januszkiewicz K."/>
            <person name="Wedrychowicz H."/>
        </authorList>
    </citation>
    <scope>NUCLEOTIDE SEQUENCE [LARGE SCALE GENOMIC DNA]</scope>
    <source>
        <strain evidence="1 2">DSM 5091</strain>
    </source>
</reference>
<evidence type="ECO:0008006" key="3">
    <source>
        <dbReference type="Google" id="ProtNLM"/>
    </source>
</evidence>